<evidence type="ECO:0000256" key="10">
    <source>
        <dbReference type="ARBA" id="ARBA00038527"/>
    </source>
</evidence>
<evidence type="ECO:0000256" key="9">
    <source>
        <dbReference type="ARBA" id="ARBA00023228"/>
    </source>
</evidence>
<evidence type="ECO:0000256" key="6">
    <source>
        <dbReference type="ARBA" id="ARBA00022801"/>
    </source>
</evidence>
<evidence type="ECO:0000256" key="5">
    <source>
        <dbReference type="ARBA" id="ARBA00022729"/>
    </source>
</evidence>
<evidence type="ECO:0000256" key="16">
    <source>
        <dbReference type="ARBA" id="ARBA00047993"/>
    </source>
</evidence>
<evidence type="ECO:0000259" key="25">
    <source>
        <dbReference type="Pfam" id="PF15508"/>
    </source>
</evidence>
<feature type="signal peptide" evidence="23">
    <location>
        <begin position="1"/>
        <end position="20"/>
    </location>
</feature>
<evidence type="ECO:0000256" key="13">
    <source>
        <dbReference type="ARBA" id="ARBA00042519"/>
    </source>
</evidence>
<dbReference type="Bgee" id="ENSPREG00000021335">
    <property type="expression patterns" value="Expressed in caudal fin and 1 other cell type or tissue"/>
</dbReference>
<reference evidence="26" key="2">
    <citation type="submission" date="2025-08" db="UniProtKB">
        <authorList>
            <consortium name="Ensembl"/>
        </authorList>
    </citation>
    <scope>IDENTIFICATION</scope>
    <source>
        <strain evidence="26">Guanapo</strain>
    </source>
</reference>
<comment type="catalytic activity">
    <reaction evidence="16">
        <text>N-dodecanoylsphing-4-enine + H2O = dodecanoate + sphing-4-enine</text>
        <dbReference type="Rhea" id="RHEA:41291"/>
        <dbReference type="ChEBI" id="CHEBI:15377"/>
        <dbReference type="ChEBI" id="CHEBI:18262"/>
        <dbReference type="ChEBI" id="CHEBI:57756"/>
        <dbReference type="ChEBI" id="CHEBI:72956"/>
    </reaction>
    <physiologicalReaction direction="left-to-right" evidence="16">
        <dbReference type="Rhea" id="RHEA:41292"/>
    </physiologicalReaction>
</comment>
<dbReference type="GO" id="GO:0017040">
    <property type="term" value="F:N-acylsphingosine amidohydrolase activity"/>
    <property type="evidence" value="ECO:0007669"/>
    <property type="project" value="UniProtKB-EC"/>
</dbReference>
<evidence type="ECO:0000256" key="4">
    <source>
        <dbReference type="ARBA" id="ARBA00011891"/>
    </source>
</evidence>
<evidence type="ECO:0000256" key="11">
    <source>
        <dbReference type="ARBA" id="ARBA00039046"/>
    </source>
</evidence>
<comment type="catalytic activity">
    <reaction evidence="14">
        <text>an N-(long-chain fatty acyl)ethanolamine + H2O = a long-chain fatty acid + ethanolamine</text>
        <dbReference type="Rhea" id="RHEA:17505"/>
        <dbReference type="ChEBI" id="CHEBI:15377"/>
        <dbReference type="ChEBI" id="CHEBI:15897"/>
        <dbReference type="ChEBI" id="CHEBI:57560"/>
        <dbReference type="ChEBI" id="CHEBI:57603"/>
        <dbReference type="EC" id="3.5.1.60"/>
    </reaction>
    <physiologicalReaction direction="left-to-right" evidence="14">
        <dbReference type="Rhea" id="RHEA:17506"/>
    </physiologicalReaction>
</comment>
<evidence type="ECO:0000256" key="18">
    <source>
        <dbReference type="ARBA" id="ARBA00048217"/>
    </source>
</evidence>
<feature type="chain" id="PRO_5017985393" description="N-acylethanolamine-hydrolyzing acid amidase" evidence="23">
    <location>
        <begin position="21"/>
        <end position="357"/>
    </location>
</feature>
<evidence type="ECO:0000256" key="17">
    <source>
        <dbReference type="ARBA" id="ARBA00048166"/>
    </source>
</evidence>
<evidence type="ECO:0000256" key="8">
    <source>
        <dbReference type="ARBA" id="ARBA00023180"/>
    </source>
</evidence>
<comment type="catalytic activity">
    <reaction evidence="20">
        <text>N-tetradecanoylethanolamine + H2O = tetradecanoate + ethanolamine</text>
        <dbReference type="Rhea" id="RHEA:45452"/>
        <dbReference type="ChEBI" id="CHEBI:15377"/>
        <dbReference type="ChEBI" id="CHEBI:30807"/>
        <dbReference type="ChEBI" id="CHEBI:57603"/>
        <dbReference type="ChEBI" id="CHEBI:85262"/>
    </reaction>
    <physiologicalReaction direction="left-to-right" evidence="20">
        <dbReference type="Rhea" id="RHEA:45453"/>
    </physiologicalReaction>
</comment>
<evidence type="ECO:0000313" key="27">
    <source>
        <dbReference type="Proteomes" id="UP000242638"/>
    </source>
</evidence>
<dbReference type="EC" id="3.5.1.60" evidence="11"/>
<dbReference type="Gene3D" id="3.60.60.10">
    <property type="entry name" value="Penicillin V Acylase, Chain A"/>
    <property type="match status" value="1"/>
</dbReference>
<dbReference type="InterPro" id="IPR016699">
    <property type="entry name" value="Acid_ceramidase-like"/>
</dbReference>
<evidence type="ECO:0000256" key="3">
    <source>
        <dbReference type="ARBA" id="ARBA00005730"/>
    </source>
</evidence>
<evidence type="ECO:0000256" key="21">
    <source>
        <dbReference type="PIRNR" id="PIRNR017632"/>
    </source>
</evidence>
<proteinExistence type="inferred from homology"/>
<evidence type="ECO:0000256" key="23">
    <source>
        <dbReference type="SAM" id="SignalP"/>
    </source>
</evidence>
<keyword evidence="8" id="KW-0325">Glycoprotein</keyword>
<organism evidence="26 27">
    <name type="scientific">Poecilia reticulata</name>
    <name type="common">Guppy</name>
    <name type="synonym">Acanthophacelus reticulatus</name>
    <dbReference type="NCBI Taxonomy" id="8081"/>
    <lineage>
        <taxon>Eukaryota</taxon>
        <taxon>Metazoa</taxon>
        <taxon>Chordata</taxon>
        <taxon>Craniata</taxon>
        <taxon>Vertebrata</taxon>
        <taxon>Euteleostomi</taxon>
        <taxon>Actinopterygii</taxon>
        <taxon>Neopterygii</taxon>
        <taxon>Teleostei</taxon>
        <taxon>Neoteleostei</taxon>
        <taxon>Acanthomorphata</taxon>
        <taxon>Ovalentaria</taxon>
        <taxon>Atherinomorphae</taxon>
        <taxon>Cyprinodontiformes</taxon>
        <taxon>Poeciliidae</taxon>
        <taxon>Poeciliinae</taxon>
        <taxon>Poecilia</taxon>
    </lineage>
</organism>
<comment type="catalytic activity">
    <reaction evidence="18">
        <text>N-hexadecanoylsphing-4-enine + H2O = sphing-4-enine + hexadecanoate</text>
        <dbReference type="Rhea" id="RHEA:38891"/>
        <dbReference type="ChEBI" id="CHEBI:7896"/>
        <dbReference type="ChEBI" id="CHEBI:15377"/>
        <dbReference type="ChEBI" id="CHEBI:57756"/>
        <dbReference type="ChEBI" id="CHEBI:72959"/>
    </reaction>
    <physiologicalReaction direction="left-to-right" evidence="18">
        <dbReference type="Rhea" id="RHEA:38892"/>
    </physiologicalReaction>
</comment>
<dbReference type="GeneTree" id="ENSGT00530000063548"/>
<comment type="similarity">
    <text evidence="3 21">Belongs to the acid ceramidase family.</text>
</comment>
<dbReference type="PIRSF" id="PIRSF017632">
    <property type="entry name" value="Acid_ceramidase-like"/>
    <property type="match status" value="1"/>
</dbReference>
<dbReference type="PANTHER" id="PTHR28583:SF4">
    <property type="entry name" value="N-ACYLETHANOLAMINE-HYDROLYZING ACID AMIDASE"/>
    <property type="match status" value="1"/>
</dbReference>
<dbReference type="InterPro" id="IPR029132">
    <property type="entry name" value="CBAH/NAAA_C"/>
</dbReference>
<evidence type="ECO:0000256" key="12">
    <source>
        <dbReference type="ARBA" id="ARBA00040404"/>
    </source>
</evidence>
<keyword evidence="5 23" id="KW-0732">Signal</keyword>
<dbReference type="GO" id="GO:0005764">
    <property type="term" value="C:lysosome"/>
    <property type="evidence" value="ECO:0007669"/>
    <property type="project" value="UniProtKB-SubCell"/>
</dbReference>
<dbReference type="Proteomes" id="UP000242638">
    <property type="component" value="Unassembled WGS sequence"/>
</dbReference>
<feature type="domain" description="Choloylglycine hydrolase/NAAA C-terminal" evidence="24">
    <location>
        <begin position="118"/>
        <end position="286"/>
    </location>
</feature>
<protein>
    <recommendedName>
        <fullName evidence="12">N-acylethanolamine-hydrolyzing acid amidase</fullName>
        <ecNumber evidence="4">3.5.1.23</ecNumber>
        <ecNumber evidence="11">3.5.1.60</ecNumber>
    </recommendedName>
    <alternativeName>
        <fullName evidence="13">Acylsphingosine deacylase NAAA</fullName>
    </alternativeName>
</protein>
<dbReference type="GO" id="GO:0017064">
    <property type="term" value="F:fatty acid amide hydrolase activity"/>
    <property type="evidence" value="ECO:0007669"/>
    <property type="project" value="InterPro"/>
</dbReference>
<evidence type="ECO:0000256" key="20">
    <source>
        <dbReference type="ARBA" id="ARBA00048716"/>
    </source>
</evidence>
<reference evidence="26" key="3">
    <citation type="submission" date="2025-09" db="UniProtKB">
        <authorList>
            <consortium name="Ensembl"/>
        </authorList>
    </citation>
    <scope>IDENTIFICATION</scope>
    <source>
        <strain evidence="26">Guanapo</strain>
    </source>
</reference>
<dbReference type="Pfam" id="PF15508">
    <property type="entry name" value="NAAA-beta"/>
    <property type="match status" value="1"/>
</dbReference>
<reference evidence="27" key="1">
    <citation type="submission" date="2013-11" db="EMBL/GenBank/DDBJ databases">
        <title>The genomic landscape of the Guanapo guppy.</title>
        <authorList>
            <person name="Kuenstner A."/>
            <person name="Dreyer C."/>
        </authorList>
    </citation>
    <scope>NUCLEOTIDE SEQUENCE</scope>
    <source>
        <strain evidence="27">Guanapo</strain>
    </source>
</reference>
<feature type="domain" description="Acid ceramidase N-terminal" evidence="25">
    <location>
        <begin position="24"/>
        <end position="83"/>
    </location>
</feature>
<evidence type="ECO:0000313" key="26">
    <source>
        <dbReference type="Ensembl" id="ENSPREP00000031502.1"/>
    </source>
</evidence>
<keyword evidence="27" id="KW-1185">Reference proteome</keyword>
<dbReference type="GO" id="GO:0047412">
    <property type="term" value="F:N-(long-chain-acyl)ethanolamine deacylase activity"/>
    <property type="evidence" value="ECO:0007669"/>
    <property type="project" value="UniProtKB-EC"/>
</dbReference>
<dbReference type="CDD" id="cd01903">
    <property type="entry name" value="Ntn_AC_NAAA"/>
    <property type="match status" value="1"/>
</dbReference>
<evidence type="ECO:0000256" key="1">
    <source>
        <dbReference type="ARBA" id="ARBA00004371"/>
    </source>
</evidence>
<dbReference type="EC" id="3.5.1.23" evidence="4"/>
<evidence type="ECO:0000256" key="2">
    <source>
        <dbReference type="ARBA" id="ARBA00004872"/>
    </source>
</evidence>
<name>A0A3P9QBJ0_POERE</name>
<dbReference type="GO" id="GO:0006631">
    <property type="term" value="P:fatty acid metabolic process"/>
    <property type="evidence" value="ECO:0007669"/>
    <property type="project" value="InterPro"/>
</dbReference>
<evidence type="ECO:0000256" key="19">
    <source>
        <dbReference type="ARBA" id="ARBA00048323"/>
    </source>
</evidence>
<comment type="catalytic activity">
    <reaction evidence="15">
        <text>N-dodecanoylethanolamine + H2O = dodecanoate + ethanolamine</text>
        <dbReference type="Rhea" id="RHEA:45456"/>
        <dbReference type="ChEBI" id="CHEBI:15377"/>
        <dbReference type="ChEBI" id="CHEBI:18262"/>
        <dbReference type="ChEBI" id="CHEBI:57603"/>
        <dbReference type="ChEBI" id="CHEBI:85263"/>
    </reaction>
    <physiologicalReaction direction="left-to-right" evidence="15">
        <dbReference type="Rhea" id="RHEA:45457"/>
    </physiologicalReaction>
</comment>
<accession>A0A3P9QBJ0</accession>
<dbReference type="Pfam" id="PF02275">
    <property type="entry name" value="CBAH"/>
    <property type="match status" value="1"/>
</dbReference>
<comment type="subcellular location">
    <subcellularLocation>
        <location evidence="1">Lysosome</location>
    </subcellularLocation>
</comment>
<dbReference type="AlphaFoldDB" id="A0A3P9QBJ0"/>
<evidence type="ECO:0000256" key="22">
    <source>
        <dbReference type="PIRSR" id="PIRSR017632-1"/>
    </source>
</evidence>
<comment type="subunit">
    <text evidence="10">Heterodimer of an alpha and a beta subunit, produced by autocatalytic cleavage.</text>
</comment>
<comment type="catalytic activity">
    <reaction evidence="17">
        <text>N-hexadecanoylethanolamine + H2O = ethanolamine + hexadecanoate</text>
        <dbReference type="Rhea" id="RHEA:45064"/>
        <dbReference type="ChEBI" id="CHEBI:7896"/>
        <dbReference type="ChEBI" id="CHEBI:15377"/>
        <dbReference type="ChEBI" id="CHEBI:57603"/>
        <dbReference type="ChEBI" id="CHEBI:71464"/>
    </reaction>
    <physiologicalReaction direction="left-to-right" evidence="17">
        <dbReference type="Rhea" id="RHEA:45065"/>
    </physiologicalReaction>
</comment>
<evidence type="ECO:0000256" key="15">
    <source>
        <dbReference type="ARBA" id="ARBA00047719"/>
    </source>
</evidence>
<comment type="catalytic activity">
    <reaction evidence="19">
        <text>an N-acylsphing-4-enine + H2O = sphing-4-enine + a fatty acid</text>
        <dbReference type="Rhea" id="RHEA:20856"/>
        <dbReference type="ChEBI" id="CHEBI:15377"/>
        <dbReference type="ChEBI" id="CHEBI:28868"/>
        <dbReference type="ChEBI" id="CHEBI:52639"/>
        <dbReference type="ChEBI" id="CHEBI:57756"/>
        <dbReference type="EC" id="3.5.1.23"/>
    </reaction>
    <physiologicalReaction direction="left-to-right" evidence="19">
        <dbReference type="Rhea" id="RHEA:20857"/>
    </physiologicalReaction>
</comment>
<sequence>MFRTAELLLLLLGLCGSLRAQLPSPPTVVINLDEEPELRWLALKKVFDVDYLSKAAAEIIEATVPKWVHHAVIPIVKSLEKYIPPPYAGEIRGLASVLGGNLADAIILNFAYEFTAFCTSIVAQDKNGNVFHGRNLDYPHPVLRNLTMNLVFQKNGKAVYYGTSFAGYVGLWTGMSPNKFTISGDQRGTEHWWNWWKNVVSAFLFHRSPVSWLVRETLEEAKDFEDAVTRLSTTPLITGVYYIVGGVRAGEGVVITRDRKGPADIRPLDPLNGGWYRVQTNVDHWLPPPKKLNRRDVVMKKLDAVGQKRICKDKLYQVLSLSLVCLRTTIYTTLMSAATPREYTTILREKGCLKKTK</sequence>
<dbReference type="Ensembl" id="ENSPRET00000031860.1">
    <property type="protein sequence ID" value="ENSPREP00000031502.1"/>
    <property type="gene ID" value="ENSPREG00000021335.1"/>
</dbReference>
<evidence type="ECO:0000256" key="7">
    <source>
        <dbReference type="ARBA" id="ARBA00023098"/>
    </source>
</evidence>
<dbReference type="STRING" id="8081.ENSPREP00000031502"/>
<keyword evidence="9" id="KW-0458">Lysosome</keyword>
<dbReference type="PANTHER" id="PTHR28583">
    <property type="entry name" value="ACID AMIDASE"/>
    <property type="match status" value="1"/>
</dbReference>
<evidence type="ECO:0000256" key="14">
    <source>
        <dbReference type="ARBA" id="ARBA00047347"/>
    </source>
</evidence>
<feature type="active site" description="Nucleophile" evidence="22">
    <location>
        <position position="118"/>
    </location>
</feature>
<keyword evidence="6 21" id="KW-0378">Hydrolase</keyword>
<dbReference type="InterPro" id="IPR029130">
    <property type="entry name" value="Acid_ceramidase_N"/>
</dbReference>
<keyword evidence="7 21" id="KW-0443">Lipid metabolism</keyword>
<comment type="pathway">
    <text evidence="2">Lipid metabolism; fatty acid metabolism.</text>
</comment>
<evidence type="ECO:0000259" key="24">
    <source>
        <dbReference type="Pfam" id="PF02275"/>
    </source>
</evidence>